<keyword evidence="3" id="KW-1185">Reference proteome</keyword>
<feature type="signal peptide" evidence="1">
    <location>
        <begin position="1"/>
        <end position="21"/>
    </location>
</feature>
<reference evidence="2 3" key="1">
    <citation type="submission" date="2014-10" db="EMBL/GenBank/DDBJ databases">
        <title>Draft genome of the hookworm Ancylostoma caninum.</title>
        <authorList>
            <person name="Mitreva M."/>
        </authorList>
    </citation>
    <scope>NUCLEOTIDE SEQUENCE [LARGE SCALE GENOMIC DNA]</scope>
    <source>
        <strain evidence="2 3">Baltimore</strain>
    </source>
</reference>
<accession>A0A368GNH0</accession>
<evidence type="ECO:0000256" key="1">
    <source>
        <dbReference type="SAM" id="SignalP"/>
    </source>
</evidence>
<dbReference type="Proteomes" id="UP000252519">
    <property type="component" value="Unassembled WGS sequence"/>
</dbReference>
<evidence type="ECO:0000313" key="2">
    <source>
        <dbReference type="EMBL" id="RCN45912.1"/>
    </source>
</evidence>
<gene>
    <name evidence="2" type="ORF">ANCCAN_08077</name>
</gene>
<keyword evidence="1" id="KW-0732">Signal</keyword>
<dbReference type="EMBL" id="JOJR01000090">
    <property type="protein sequence ID" value="RCN45912.1"/>
    <property type="molecule type" value="Genomic_DNA"/>
</dbReference>
<feature type="chain" id="PRO_5016993912" evidence="1">
    <location>
        <begin position="22"/>
        <end position="90"/>
    </location>
</feature>
<sequence length="90" mass="9890">MLNVLPLALSVAVFVLSSLLAHILIGSLDEQTVSDSAAQETKCKRRAHAKNLPIENVPPEEGFELEEPVKKLLLRTSNRVVRVCAILVVF</sequence>
<dbReference type="AlphaFoldDB" id="A0A368GNH0"/>
<proteinExistence type="predicted"/>
<organism evidence="2 3">
    <name type="scientific">Ancylostoma caninum</name>
    <name type="common">Dog hookworm</name>
    <dbReference type="NCBI Taxonomy" id="29170"/>
    <lineage>
        <taxon>Eukaryota</taxon>
        <taxon>Metazoa</taxon>
        <taxon>Ecdysozoa</taxon>
        <taxon>Nematoda</taxon>
        <taxon>Chromadorea</taxon>
        <taxon>Rhabditida</taxon>
        <taxon>Rhabditina</taxon>
        <taxon>Rhabditomorpha</taxon>
        <taxon>Strongyloidea</taxon>
        <taxon>Ancylostomatidae</taxon>
        <taxon>Ancylostomatinae</taxon>
        <taxon>Ancylostoma</taxon>
    </lineage>
</organism>
<name>A0A368GNH0_ANCCA</name>
<protein>
    <submittedName>
        <fullName evidence="2">Uncharacterized protein</fullName>
    </submittedName>
</protein>
<evidence type="ECO:0000313" key="3">
    <source>
        <dbReference type="Proteomes" id="UP000252519"/>
    </source>
</evidence>
<comment type="caution">
    <text evidence="2">The sequence shown here is derived from an EMBL/GenBank/DDBJ whole genome shotgun (WGS) entry which is preliminary data.</text>
</comment>